<feature type="region of interest" description="Disordered" evidence="3">
    <location>
        <begin position="108"/>
        <end position="138"/>
    </location>
</feature>
<dbReference type="EMBL" id="UOFJ01000427">
    <property type="protein sequence ID" value="VAW69440.1"/>
    <property type="molecule type" value="Genomic_DNA"/>
</dbReference>
<feature type="compositionally biased region" description="Polar residues" evidence="3">
    <location>
        <begin position="125"/>
        <end position="138"/>
    </location>
</feature>
<evidence type="ECO:0000256" key="1">
    <source>
        <dbReference type="ARBA" id="ARBA00043985"/>
    </source>
</evidence>
<evidence type="ECO:0000313" key="4">
    <source>
        <dbReference type="EMBL" id="VAW69440.1"/>
    </source>
</evidence>
<organism evidence="4">
    <name type="scientific">hydrothermal vent metagenome</name>
    <dbReference type="NCBI Taxonomy" id="652676"/>
    <lineage>
        <taxon>unclassified sequences</taxon>
        <taxon>metagenomes</taxon>
        <taxon>ecological metagenomes</taxon>
    </lineage>
</organism>
<keyword evidence="2" id="KW-0175">Coiled coil</keyword>
<comment type="similarity">
    <text evidence="1">Belongs to the PspA/Vipp/IM30 family.</text>
</comment>
<evidence type="ECO:0000256" key="3">
    <source>
        <dbReference type="SAM" id="MobiDB-lite"/>
    </source>
</evidence>
<reference evidence="4" key="1">
    <citation type="submission" date="2018-06" db="EMBL/GenBank/DDBJ databases">
        <authorList>
            <person name="Zhirakovskaya E."/>
        </authorList>
    </citation>
    <scope>NUCLEOTIDE SEQUENCE</scope>
</reference>
<accession>A0A3B0XXJ5</accession>
<evidence type="ECO:0000256" key="2">
    <source>
        <dbReference type="SAM" id="Coils"/>
    </source>
</evidence>
<sequence length="138" mass="15971">MPLINRLSQLFKADANAILDCIEDPEQLLKQAIREMQDNINQHVQQLKRLNYEAQKISANEVDIQHSIKQLDEELDICLASEKQDLARIVIRKKLLAQRILQNNTGKQKMLKKKISNSEKHLSDKQNSLLSMQQKSDV</sequence>
<feature type="coiled-coil region" evidence="2">
    <location>
        <begin position="26"/>
        <end position="60"/>
    </location>
</feature>
<feature type="non-terminal residue" evidence="4">
    <location>
        <position position="138"/>
    </location>
</feature>
<dbReference type="AlphaFoldDB" id="A0A3B0XXJ5"/>
<dbReference type="Pfam" id="PF04012">
    <property type="entry name" value="PspA_IM30"/>
    <property type="match status" value="1"/>
</dbReference>
<name>A0A3B0XXJ5_9ZZZZ</name>
<protein>
    <submittedName>
        <fullName evidence="4">Uncharacterized protein</fullName>
    </submittedName>
</protein>
<proteinExistence type="inferred from homology"/>
<gene>
    <name evidence="4" type="ORF">MNBD_GAMMA10-3336</name>
</gene>
<dbReference type="InterPro" id="IPR007157">
    <property type="entry name" value="PspA_VIPP1"/>
</dbReference>